<evidence type="ECO:0000256" key="9">
    <source>
        <dbReference type="ARBA" id="ARBA00023136"/>
    </source>
</evidence>
<evidence type="ECO:0000256" key="5">
    <source>
        <dbReference type="ARBA" id="ARBA00022692"/>
    </source>
</evidence>
<evidence type="ECO:0000256" key="19">
    <source>
        <dbReference type="SAM" id="Phobius"/>
    </source>
</evidence>
<dbReference type="AlphaFoldDB" id="G0NXC0"/>
<dbReference type="PANTHER" id="PTHR22943">
    <property type="entry name" value="7-TRANSMEMBRANE DOMAIN RECEPTOR C.ELEGANS"/>
    <property type="match status" value="1"/>
</dbReference>
<feature type="transmembrane region" description="Helical" evidence="19">
    <location>
        <begin position="16"/>
        <end position="34"/>
    </location>
</feature>
<feature type="transmembrane region" description="Helical" evidence="19">
    <location>
        <begin position="89"/>
        <end position="114"/>
    </location>
</feature>
<evidence type="ECO:0000256" key="15">
    <source>
        <dbReference type="ARBA" id="ARBA00064300"/>
    </source>
</evidence>
<name>G0NXC0_CAEBE</name>
<dbReference type="SUPFAM" id="SSF81321">
    <property type="entry name" value="Family A G protein-coupled receptor-like"/>
    <property type="match status" value="1"/>
</dbReference>
<keyword evidence="7 19" id="KW-1133">Transmembrane helix</keyword>
<keyword evidence="5 19" id="KW-0812">Transmembrane</keyword>
<dbReference type="GO" id="GO:0060170">
    <property type="term" value="C:ciliary membrane"/>
    <property type="evidence" value="ECO:0007669"/>
    <property type="project" value="UniProtKB-SubCell"/>
</dbReference>
<dbReference type="GO" id="GO:0006935">
    <property type="term" value="P:chemotaxis"/>
    <property type="evidence" value="ECO:0007669"/>
    <property type="project" value="UniProtKB-KW"/>
</dbReference>
<sequence>MSAKWMLDLVFRCEKLGIVVATFSNITLLYLLAFKASSSYGAYRHLMFAYTIVEIIYSLLSFLSGMVAHSTENTFVIFSLYRGYVERSIAPLFLVDFCGSYFTLLLLLVVHFIYRFFVVCDFKKLVYFNGYYLAFWIVGAVFCGFANGILKFFTFPENERLTNDLREDFMIYYNLTMDQVVYNGPNYYICDQNNKCQTPIADWITMIYLSIGLVFSVLIMCYCGYRCTLKLNKKDPNASIRTADLQKQLMIALVIQSVIPIVLMYIPIFLLFITPMFRLGFDHWQMRLATAVISPPKDQFTRTIHSVIPIVIMYIHINLLFITPMFRLRFGPYVNIAMATVAIYPPVDQFAIIYVIKDFRTTIRDFLNCKKKSVSPTSSVVFVSRWSNKSVY</sequence>
<feature type="transmembrane region" description="Helical" evidence="19">
    <location>
        <begin position="46"/>
        <end position="69"/>
    </location>
</feature>
<evidence type="ECO:0000256" key="18">
    <source>
        <dbReference type="ARBA" id="ARBA00082489"/>
    </source>
</evidence>
<keyword evidence="21" id="KW-1185">Reference proteome</keyword>
<dbReference type="OrthoDB" id="5826460at2759"/>
<evidence type="ECO:0000256" key="1">
    <source>
        <dbReference type="ARBA" id="ARBA00004272"/>
    </source>
</evidence>
<feature type="transmembrane region" description="Helical" evidence="19">
    <location>
        <begin position="304"/>
        <end position="322"/>
    </location>
</feature>
<evidence type="ECO:0000256" key="13">
    <source>
        <dbReference type="ARBA" id="ARBA00054965"/>
    </source>
</evidence>
<dbReference type="Pfam" id="PF10326">
    <property type="entry name" value="7TM_GPCR_Str"/>
    <property type="match status" value="2"/>
</dbReference>
<evidence type="ECO:0000256" key="10">
    <source>
        <dbReference type="ARBA" id="ARBA00023170"/>
    </source>
</evidence>
<evidence type="ECO:0000256" key="8">
    <source>
        <dbReference type="ARBA" id="ARBA00023069"/>
    </source>
</evidence>
<evidence type="ECO:0000256" key="12">
    <source>
        <dbReference type="ARBA" id="ARBA00023273"/>
    </source>
</evidence>
<dbReference type="FunFam" id="1.20.1070.10:FF:000128">
    <property type="entry name" value="Seven TM Receptor"/>
    <property type="match status" value="1"/>
</dbReference>
<feature type="transmembrane region" description="Helical" evidence="19">
    <location>
        <begin position="249"/>
        <end position="273"/>
    </location>
</feature>
<evidence type="ECO:0000256" key="16">
    <source>
        <dbReference type="ARBA" id="ARBA00067967"/>
    </source>
</evidence>
<protein>
    <recommendedName>
        <fullName evidence="16">Serpentine receptor class r-10</fullName>
    </recommendedName>
    <alternativeName>
        <fullName evidence="17">Odorant response abnormal protein 10</fullName>
    </alternativeName>
    <alternativeName>
        <fullName evidence="18">Olfactory receptor 10</fullName>
    </alternativeName>
</protein>
<comment type="function">
    <text evidence="13">An odorant receptor which affects chemotaxis to the volatile odorant diacetyl. Specifies AWA neuronal cell fate via the odr-7 pathway.</text>
</comment>
<keyword evidence="11" id="KW-0325">Glycoprotein</keyword>
<dbReference type="OMA" id="LIMCYCG"/>
<reference evidence="21" key="1">
    <citation type="submission" date="2011-07" db="EMBL/GenBank/DDBJ databases">
        <authorList>
            <consortium name="Caenorhabditis brenneri Sequencing and Analysis Consortium"/>
            <person name="Wilson R.K."/>
        </authorList>
    </citation>
    <scope>NUCLEOTIDE SEQUENCE [LARGE SCALE GENOMIC DNA]</scope>
    <source>
        <strain evidence="21">PB2801</strain>
    </source>
</reference>
<dbReference type="FunCoup" id="G0NXC0">
    <property type="interactions" value="171"/>
</dbReference>
<evidence type="ECO:0000256" key="3">
    <source>
        <dbReference type="ARBA" id="ARBA00022500"/>
    </source>
</evidence>
<keyword evidence="10" id="KW-0675">Receptor</keyword>
<evidence type="ECO:0000256" key="11">
    <source>
        <dbReference type="ARBA" id="ARBA00023180"/>
    </source>
</evidence>
<dbReference type="EMBL" id="GL379970">
    <property type="protein sequence ID" value="EGT39410.1"/>
    <property type="molecule type" value="Genomic_DNA"/>
</dbReference>
<evidence type="ECO:0000256" key="2">
    <source>
        <dbReference type="ARBA" id="ARBA00022475"/>
    </source>
</evidence>
<feature type="transmembrane region" description="Helical" evidence="19">
    <location>
        <begin position="207"/>
        <end position="228"/>
    </location>
</feature>
<keyword evidence="8" id="KW-0969">Cilium</keyword>
<dbReference type="Proteomes" id="UP000008068">
    <property type="component" value="Unassembled WGS sequence"/>
</dbReference>
<evidence type="ECO:0000256" key="7">
    <source>
        <dbReference type="ARBA" id="ARBA00022989"/>
    </source>
</evidence>
<dbReference type="InterPro" id="IPR019428">
    <property type="entry name" value="7TM_GPCR_serpentine_rcpt_Str"/>
</dbReference>
<dbReference type="eggNOG" id="ENOG502TH5X">
    <property type="taxonomic scope" value="Eukaryota"/>
</dbReference>
<evidence type="ECO:0000313" key="21">
    <source>
        <dbReference type="Proteomes" id="UP000008068"/>
    </source>
</evidence>
<proteinExistence type="inferred from homology"/>
<dbReference type="STRING" id="135651.G0NXC0"/>
<comment type="similarity">
    <text evidence="14">Belongs to the nematode receptor-like protein str family.</text>
</comment>
<comment type="subunit">
    <text evidence="15">Interacts with odr-4.</text>
</comment>
<organism evidence="21">
    <name type="scientific">Caenorhabditis brenneri</name>
    <name type="common">Nematode worm</name>
    <dbReference type="NCBI Taxonomy" id="135651"/>
    <lineage>
        <taxon>Eukaryota</taxon>
        <taxon>Metazoa</taxon>
        <taxon>Ecdysozoa</taxon>
        <taxon>Nematoda</taxon>
        <taxon>Chromadorea</taxon>
        <taxon>Rhabditida</taxon>
        <taxon>Rhabditina</taxon>
        <taxon>Rhabditomorpha</taxon>
        <taxon>Rhabditoidea</taxon>
        <taxon>Rhabditidae</taxon>
        <taxon>Peloderinae</taxon>
        <taxon>Caenorhabditis</taxon>
    </lineage>
</organism>
<keyword evidence="2" id="KW-1003">Cell membrane</keyword>
<evidence type="ECO:0000313" key="20">
    <source>
        <dbReference type="EMBL" id="EGT39410.1"/>
    </source>
</evidence>
<keyword evidence="9 19" id="KW-0472">Membrane</keyword>
<dbReference type="GO" id="GO:0042048">
    <property type="term" value="P:olfactory behavior"/>
    <property type="evidence" value="ECO:0007669"/>
    <property type="project" value="TreeGrafter"/>
</dbReference>
<dbReference type="InParanoid" id="G0NXC0"/>
<evidence type="ECO:0000256" key="4">
    <source>
        <dbReference type="ARBA" id="ARBA00022606"/>
    </source>
</evidence>
<evidence type="ECO:0000256" key="14">
    <source>
        <dbReference type="ARBA" id="ARBA00061678"/>
    </source>
</evidence>
<keyword evidence="4" id="KW-0716">Sensory transduction</keyword>
<evidence type="ECO:0000256" key="17">
    <source>
        <dbReference type="ARBA" id="ARBA00078653"/>
    </source>
</evidence>
<dbReference type="GO" id="GO:0038022">
    <property type="term" value="F:G protein-coupled olfactory receptor activity"/>
    <property type="evidence" value="ECO:0007669"/>
    <property type="project" value="TreeGrafter"/>
</dbReference>
<keyword evidence="6" id="KW-0552">Olfaction</keyword>
<dbReference type="PANTHER" id="PTHR22943:SF76">
    <property type="entry name" value="SEVEN TM RECEPTOR"/>
    <property type="match status" value="1"/>
</dbReference>
<gene>
    <name evidence="20" type="ORF">CAEBREN_02833</name>
</gene>
<accession>G0NXC0</accession>
<evidence type="ECO:0000256" key="6">
    <source>
        <dbReference type="ARBA" id="ARBA00022725"/>
    </source>
</evidence>
<dbReference type="HOGENOM" id="CLU_036335_2_0_1"/>
<feature type="transmembrane region" description="Helical" evidence="19">
    <location>
        <begin position="126"/>
        <end position="150"/>
    </location>
</feature>
<keyword evidence="12" id="KW-0966">Cell projection</keyword>
<comment type="subcellular location">
    <subcellularLocation>
        <location evidence="1">Cell projection</location>
        <location evidence="1">Cilium membrane</location>
        <topology evidence="1">Multi-pass membrane protein</topology>
    </subcellularLocation>
</comment>
<keyword evidence="3" id="KW-0145">Chemotaxis</keyword>